<feature type="transmembrane region" description="Helical" evidence="1">
    <location>
        <begin position="39"/>
        <end position="57"/>
    </location>
</feature>
<evidence type="ECO:0000256" key="1">
    <source>
        <dbReference type="SAM" id="Phobius"/>
    </source>
</evidence>
<sequence length="193" mass="22201">MLPMVRYIQNMSKLQGVIIYNALSFQCVWWSSILWGNRVLLLNISLLLIHFLLLTLVENRQAVLRDFSTMIKVGLLGIVIDTLLTLFGVFEFTVLPWWLACLWLHFALSLHHSLIFMRALPIILQVILGGVFGSLSYIAGAQFNAVTLPFGESISMLILAVVWAILLPLFIKISRSYRQIRRYGLEHRRLCDR</sequence>
<dbReference type="Proteomes" id="UP001187859">
    <property type="component" value="Unassembled WGS sequence"/>
</dbReference>
<organism evidence="2 3">
    <name type="scientific">Shewanella xiamenensis</name>
    <dbReference type="NCBI Taxonomy" id="332186"/>
    <lineage>
        <taxon>Bacteria</taxon>
        <taxon>Pseudomonadati</taxon>
        <taxon>Pseudomonadota</taxon>
        <taxon>Gammaproteobacteria</taxon>
        <taxon>Alteromonadales</taxon>
        <taxon>Shewanellaceae</taxon>
        <taxon>Shewanella</taxon>
    </lineage>
</organism>
<feature type="transmembrane region" description="Helical" evidence="1">
    <location>
        <begin position="69"/>
        <end position="90"/>
    </location>
</feature>
<evidence type="ECO:0000313" key="3">
    <source>
        <dbReference type="Proteomes" id="UP001187859"/>
    </source>
</evidence>
<keyword evidence="1" id="KW-0472">Membrane</keyword>
<feature type="transmembrane region" description="Helical" evidence="1">
    <location>
        <begin position="153"/>
        <end position="171"/>
    </location>
</feature>
<feature type="transmembrane region" description="Helical" evidence="1">
    <location>
        <begin position="96"/>
        <end position="115"/>
    </location>
</feature>
<protein>
    <submittedName>
        <fullName evidence="2">DUF2878 domain-containing protein</fullName>
    </submittedName>
</protein>
<reference evidence="2" key="1">
    <citation type="submission" date="2023-05" db="EMBL/GenBank/DDBJ databases">
        <title>Colonisation of extended spectrum b-lactamase- and carbapenemase-producing bacteria on hospital surfaces from low- and middle-income countries.</title>
        <authorList>
            <person name="Nieto-Rosado M."/>
            <person name="Sands K."/>
            <person name="Iregbu K."/>
            <person name="Zahra R."/>
            <person name="Mazarati J.B."/>
            <person name="Mehtar S."/>
            <person name="Barnards-Group B."/>
            <person name="Walsh T.R."/>
        </authorList>
    </citation>
    <scope>NUCLEOTIDE SEQUENCE</scope>
    <source>
        <strain evidence="2">PP-E493</strain>
    </source>
</reference>
<evidence type="ECO:0000313" key="2">
    <source>
        <dbReference type="EMBL" id="MDV5391143.1"/>
    </source>
</evidence>
<comment type="caution">
    <text evidence="2">The sequence shown here is derived from an EMBL/GenBank/DDBJ whole genome shotgun (WGS) entry which is preliminary data.</text>
</comment>
<dbReference type="InterPro" id="IPR021306">
    <property type="entry name" value="DUF2878"/>
</dbReference>
<keyword evidence="1" id="KW-1133">Transmembrane helix</keyword>
<dbReference type="EMBL" id="JASGOQ010000001">
    <property type="protein sequence ID" value="MDV5391143.1"/>
    <property type="molecule type" value="Genomic_DNA"/>
</dbReference>
<feature type="transmembrane region" description="Helical" evidence="1">
    <location>
        <begin position="122"/>
        <end position="141"/>
    </location>
</feature>
<feature type="transmembrane region" description="Helical" evidence="1">
    <location>
        <begin position="12"/>
        <end position="33"/>
    </location>
</feature>
<proteinExistence type="predicted"/>
<name>A0AAE4Q1R1_9GAMM</name>
<dbReference type="AlphaFoldDB" id="A0AAE4Q1R1"/>
<keyword evidence="1" id="KW-0812">Transmembrane</keyword>
<dbReference type="Pfam" id="PF11086">
    <property type="entry name" value="DUF2878"/>
    <property type="match status" value="1"/>
</dbReference>
<dbReference type="RefSeq" id="WP_050991363.1">
    <property type="nucleotide sequence ID" value="NZ_JAOCID010000005.1"/>
</dbReference>
<gene>
    <name evidence="2" type="ORF">QM089_13005</name>
</gene>
<accession>A0AAE4Q1R1</accession>